<reference evidence="2" key="1">
    <citation type="submission" date="2021-06" db="EMBL/GenBank/DDBJ databases">
        <title>Parelaphostrongylus tenuis whole genome reference sequence.</title>
        <authorList>
            <person name="Garwood T.J."/>
            <person name="Larsen P.A."/>
            <person name="Fountain-Jones N.M."/>
            <person name="Garbe J.R."/>
            <person name="Macchietto M.G."/>
            <person name="Kania S.A."/>
            <person name="Gerhold R.W."/>
            <person name="Richards J.E."/>
            <person name="Wolf T.M."/>
        </authorList>
    </citation>
    <scope>NUCLEOTIDE SEQUENCE</scope>
    <source>
        <strain evidence="2">MNPRO001-30</strain>
        <tissue evidence="2">Meninges</tissue>
    </source>
</reference>
<keyword evidence="3" id="KW-1185">Reference proteome</keyword>
<evidence type="ECO:0000256" key="1">
    <source>
        <dbReference type="SAM" id="MobiDB-lite"/>
    </source>
</evidence>
<feature type="compositionally biased region" description="Acidic residues" evidence="1">
    <location>
        <begin position="25"/>
        <end position="38"/>
    </location>
</feature>
<protein>
    <submittedName>
        <fullName evidence="2">Uncharacterized protein</fullName>
    </submittedName>
</protein>
<proteinExistence type="predicted"/>
<feature type="region of interest" description="Disordered" evidence="1">
    <location>
        <begin position="1"/>
        <end position="38"/>
    </location>
</feature>
<accession>A0AAD5R3B8</accession>
<comment type="caution">
    <text evidence="2">The sequence shown here is derived from an EMBL/GenBank/DDBJ whole genome shotgun (WGS) entry which is preliminary data.</text>
</comment>
<organism evidence="2 3">
    <name type="scientific">Parelaphostrongylus tenuis</name>
    <name type="common">Meningeal worm</name>
    <dbReference type="NCBI Taxonomy" id="148309"/>
    <lineage>
        <taxon>Eukaryota</taxon>
        <taxon>Metazoa</taxon>
        <taxon>Ecdysozoa</taxon>
        <taxon>Nematoda</taxon>
        <taxon>Chromadorea</taxon>
        <taxon>Rhabditida</taxon>
        <taxon>Rhabditina</taxon>
        <taxon>Rhabditomorpha</taxon>
        <taxon>Strongyloidea</taxon>
        <taxon>Metastrongylidae</taxon>
        <taxon>Parelaphostrongylus</taxon>
    </lineage>
</organism>
<sequence>MKSPTDDGSCPADESPFGGGSTSQSEEDIKDGNEYDFGDEEYYWAQPGDLREDCGDVRDMSMILRLVSVYDCESEEAAHNISKMCHNESNVNFGDIGSNSATYHSRSTINDSDIIKMIDTWWKSSTQPKPLTVRTPTENDTPMIPFLQVGCDGVFSDLEFDDNYSYQLII</sequence>
<name>A0AAD5R3B8_PARTN</name>
<gene>
    <name evidence="2" type="ORF">KIN20_030075</name>
</gene>
<dbReference type="AlphaFoldDB" id="A0AAD5R3B8"/>
<evidence type="ECO:0000313" key="3">
    <source>
        <dbReference type="Proteomes" id="UP001196413"/>
    </source>
</evidence>
<evidence type="ECO:0000313" key="2">
    <source>
        <dbReference type="EMBL" id="KAJ1368787.1"/>
    </source>
</evidence>
<dbReference type="Proteomes" id="UP001196413">
    <property type="component" value="Unassembled WGS sequence"/>
</dbReference>
<dbReference type="EMBL" id="JAHQIW010006304">
    <property type="protein sequence ID" value="KAJ1368787.1"/>
    <property type="molecule type" value="Genomic_DNA"/>
</dbReference>